<evidence type="ECO:0000313" key="2">
    <source>
        <dbReference type="Proteomes" id="UP000031668"/>
    </source>
</evidence>
<evidence type="ECO:0008006" key="3">
    <source>
        <dbReference type="Google" id="ProtNLM"/>
    </source>
</evidence>
<gene>
    <name evidence="1" type="ORF">RF11_09876</name>
</gene>
<dbReference type="PANTHER" id="PTHR37984:SF5">
    <property type="entry name" value="PROTEIN NYNRIN-LIKE"/>
    <property type="match status" value="1"/>
</dbReference>
<name>A0A0C2MZZ9_THEKT</name>
<dbReference type="Proteomes" id="UP000031668">
    <property type="component" value="Unassembled WGS sequence"/>
</dbReference>
<evidence type="ECO:0000313" key="1">
    <source>
        <dbReference type="EMBL" id="KII67197.1"/>
    </source>
</evidence>
<accession>A0A0C2MZZ9</accession>
<keyword evidence="2" id="KW-1185">Reference proteome</keyword>
<proteinExistence type="predicted"/>
<dbReference type="Gene3D" id="3.10.10.10">
    <property type="entry name" value="HIV Type 1 Reverse Transcriptase, subunit A, domain 1"/>
    <property type="match status" value="1"/>
</dbReference>
<dbReference type="EMBL" id="JWZT01003285">
    <property type="protein sequence ID" value="KII67197.1"/>
    <property type="molecule type" value="Genomic_DNA"/>
</dbReference>
<dbReference type="InterPro" id="IPR043502">
    <property type="entry name" value="DNA/RNA_pol_sf"/>
</dbReference>
<reference evidence="1 2" key="1">
    <citation type="journal article" date="2014" name="Genome Biol. Evol.">
        <title>The genome of the myxosporean Thelohanellus kitauei shows adaptations to nutrient acquisition within its fish host.</title>
        <authorList>
            <person name="Yang Y."/>
            <person name="Xiong J."/>
            <person name="Zhou Z."/>
            <person name="Huo F."/>
            <person name="Miao W."/>
            <person name="Ran C."/>
            <person name="Liu Y."/>
            <person name="Zhang J."/>
            <person name="Feng J."/>
            <person name="Wang M."/>
            <person name="Wang M."/>
            <person name="Wang L."/>
            <person name="Yao B."/>
        </authorList>
    </citation>
    <scope>NUCLEOTIDE SEQUENCE [LARGE SCALE GENOMIC DNA]</scope>
    <source>
        <strain evidence="1">Wuqing</strain>
    </source>
</reference>
<dbReference type="AlphaFoldDB" id="A0A0C2MZZ9"/>
<protein>
    <recommendedName>
        <fullName evidence="3">Reverse transcriptase/retrotransposon-derived protein RNase H-like domain-containing protein</fullName>
    </recommendedName>
</protein>
<comment type="caution">
    <text evidence="1">The sequence shown here is derived from an EMBL/GenBank/DDBJ whole genome shotgun (WGS) entry which is preliminary data.</text>
</comment>
<dbReference type="PANTHER" id="PTHR37984">
    <property type="entry name" value="PROTEIN CBG26694"/>
    <property type="match status" value="1"/>
</dbReference>
<dbReference type="SUPFAM" id="SSF56672">
    <property type="entry name" value="DNA/RNA polymerases"/>
    <property type="match status" value="1"/>
</dbReference>
<sequence>MFECVTQIVSKIALIAPFEEFNASMESFSSYYSKFKTCKLLSWIGSEAFTLLGKIRPGFEHECSYEESGVQYVSSKDRLNLKGMHRRVEIYPETMQIQITAIKAHKLDLNSIFEFTVIVYMPTGRTIEEVTTKYFRLFDKSRYGKSINYSAKLYFRKNAAEIFERIETSDWAFPIVVVHMANVDIRICADFRVCFNSELQGINIYLKLDRSQAYFQILLDEESKQNVAASVRNKLSDCYIPEILQNFIGRFSQLRVFLHDKIVTDSALSSKVRNYDVFKSEVIYIGQVLYRTRGFNSHCGIMDDQQKAFHKIEHQLIETTNLTKFDPTLPSMLRTDASSIGFGTFRLYSGIILRRTIAYEDDILDLNRAFITTAIFKKWFEHVNVFDKCEGTEQGIHLIEKVDSPFRESRYRLRSHLKDFMWFILVY</sequence>
<organism evidence="1 2">
    <name type="scientific">Thelohanellus kitauei</name>
    <name type="common">Myxosporean</name>
    <dbReference type="NCBI Taxonomy" id="669202"/>
    <lineage>
        <taxon>Eukaryota</taxon>
        <taxon>Metazoa</taxon>
        <taxon>Cnidaria</taxon>
        <taxon>Myxozoa</taxon>
        <taxon>Myxosporea</taxon>
        <taxon>Bivalvulida</taxon>
        <taxon>Platysporina</taxon>
        <taxon>Myxobolidae</taxon>
        <taxon>Thelohanellus</taxon>
    </lineage>
</organism>
<dbReference type="InterPro" id="IPR050951">
    <property type="entry name" value="Retrovirus_Pol_polyprotein"/>
</dbReference>